<dbReference type="EMBL" id="BTSX01000001">
    <property type="protein sequence ID" value="GMS78474.1"/>
    <property type="molecule type" value="Genomic_DNA"/>
</dbReference>
<accession>A0AAV5SEL2</accession>
<gene>
    <name evidence="2" type="ORF">PENTCL1PPCAC_648</name>
</gene>
<keyword evidence="1" id="KW-0472">Membrane</keyword>
<organism evidence="2 3">
    <name type="scientific">Pristionchus entomophagus</name>
    <dbReference type="NCBI Taxonomy" id="358040"/>
    <lineage>
        <taxon>Eukaryota</taxon>
        <taxon>Metazoa</taxon>
        <taxon>Ecdysozoa</taxon>
        <taxon>Nematoda</taxon>
        <taxon>Chromadorea</taxon>
        <taxon>Rhabditida</taxon>
        <taxon>Rhabditina</taxon>
        <taxon>Diplogasteromorpha</taxon>
        <taxon>Diplogasteroidea</taxon>
        <taxon>Neodiplogasteridae</taxon>
        <taxon>Pristionchus</taxon>
    </lineage>
</organism>
<feature type="non-terminal residue" evidence="2">
    <location>
        <position position="121"/>
    </location>
</feature>
<dbReference type="AlphaFoldDB" id="A0AAV5SEL2"/>
<feature type="transmembrane region" description="Helical" evidence="1">
    <location>
        <begin position="59"/>
        <end position="81"/>
    </location>
</feature>
<feature type="transmembrane region" description="Helical" evidence="1">
    <location>
        <begin position="6"/>
        <end position="22"/>
    </location>
</feature>
<proteinExistence type="predicted"/>
<evidence type="ECO:0008006" key="4">
    <source>
        <dbReference type="Google" id="ProtNLM"/>
    </source>
</evidence>
<evidence type="ECO:0000313" key="2">
    <source>
        <dbReference type="EMBL" id="GMS78474.1"/>
    </source>
</evidence>
<evidence type="ECO:0000256" key="1">
    <source>
        <dbReference type="SAM" id="Phobius"/>
    </source>
</evidence>
<sequence>MSLEIVSLLFYIAMLFMFRRFIKYTQSGAVEVRKMSKGVLRTTLASCCISMGNIDEYHIAQLGTWFIVIFMMVLYVPIWTIGRPILIGNLFSAPFRFLNAINNVLTPWIMLIAFENVRFIL</sequence>
<protein>
    <recommendedName>
        <fullName evidence="4">G protein-coupled receptor</fullName>
    </recommendedName>
</protein>
<keyword evidence="1" id="KW-0812">Transmembrane</keyword>
<reference evidence="2" key="1">
    <citation type="submission" date="2023-10" db="EMBL/GenBank/DDBJ databases">
        <title>Genome assembly of Pristionchus species.</title>
        <authorList>
            <person name="Yoshida K."/>
            <person name="Sommer R.J."/>
        </authorList>
    </citation>
    <scope>NUCLEOTIDE SEQUENCE</scope>
    <source>
        <strain evidence="2">RS0144</strain>
    </source>
</reference>
<comment type="caution">
    <text evidence="2">The sequence shown here is derived from an EMBL/GenBank/DDBJ whole genome shotgun (WGS) entry which is preliminary data.</text>
</comment>
<feature type="transmembrane region" description="Helical" evidence="1">
    <location>
        <begin position="93"/>
        <end position="114"/>
    </location>
</feature>
<keyword evidence="1" id="KW-1133">Transmembrane helix</keyword>
<dbReference type="Proteomes" id="UP001432027">
    <property type="component" value="Unassembled WGS sequence"/>
</dbReference>
<evidence type="ECO:0000313" key="3">
    <source>
        <dbReference type="Proteomes" id="UP001432027"/>
    </source>
</evidence>
<keyword evidence="3" id="KW-1185">Reference proteome</keyword>
<name>A0AAV5SEL2_9BILA</name>